<comment type="subcellular location">
    <subcellularLocation>
        <location evidence="1">Cytoplasm</location>
    </subcellularLocation>
</comment>
<dbReference type="SMART" id="SM00382">
    <property type="entry name" value="AAA"/>
    <property type="match status" value="1"/>
</dbReference>
<keyword evidence="2" id="KW-0963">Cytoplasm</keyword>
<dbReference type="Gene3D" id="3.40.50.300">
    <property type="entry name" value="P-loop containing nucleotide triphosphate hydrolases"/>
    <property type="match status" value="1"/>
</dbReference>
<dbReference type="PANTHER" id="PTHR45690:SF19">
    <property type="entry name" value="NACHT, LRR AND PYD DOMAINS-CONTAINING PROTEIN 3"/>
    <property type="match status" value="1"/>
</dbReference>
<dbReference type="Proteomes" id="UP001152795">
    <property type="component" value="Unassembled WGS sequence"/>
</dbReference>
<dbReference type="AlphaFoldDB" id="A0A7D9L902"/>
<dbReference type="OrthoDB" id="8951038at2759"/>
<dbReference type="InterPro" id="IPR050637">
    <property type="entry name" value="NLRP_innate_immun_reg"/>
</dbReference>
<dbReference type="Pfam" id="PF05729">
    <property type="entry name" value="NACHT"/>
    <property type="match status" value="1"/>
</dbReference>
<evidence type="ECO:0000313" key="5">
    <source>
        <dbReference type="Proteomes" id="UP001152795"/>
    </source>
</evidence>
<dbReference type="InterPro" id="IPR027417">
    <property type="entry name" value="P-loop_NTPase"/>
</dbReference>
<reference evidence="4" key="1">
    <citation type="submission" date="2020-04" db="EMBL/GenBank/DDBJ databases">
        <authorList>
            <person name="Alioto T."/>
            <person name="Alioto T."/>
            <person name="Gomez Garrido J."/>
        </authorList>
    </citation>
    <scope>NUCLEOTIDE SEQUENCE</scope>
    <source>
        <strain evidence="4">A484AB</strain>
    </source>
</reference>
<comment type="caution">
    <text evidence="4">The sequence shown here is derived from an EMBL/GenBank/DDBJ whole genome shotgun (WGS) entry which is preliminary data.</text>
</comment>
<dbReference type="InterPro" id="IPR003593">
    <property type="entry name" value="AAA+_ATPase"/>
</dbReference>
<dbReference type="InterPro" id="IPR007111">
    <property type="entry name" value="NACHT_NTPase"/>
</dbReference>
<dbReference type="PANTHER" id="PTHR45690">
    <property type="entry name" value="NACHT, LRR AND PYD DOMAINS-CONTAINING PROTEIN 12"/>
    <property type="match status" value="1"/>
</dbReference>
<evidence type="ECO:0000256" key="1">
    <source>
        <dbReference type="ARBA" id="ARBA00004496"/>
    </source>
</evidence>
<evidence type="ECO:0000256" key="2">
    <source>
        <dbReference type="ARBA" id="ARBA00022490"/>
    </source>
</evidence>
<dbReference type="EMBL" id="CACRXK020015325">
    <property type="protein sequence ID" value="CAB4028214.1"/>
    <property type="molecule type" value="Genomic_DNA"/>
</dbReference>
<proteinExistence type="predicted"/>
<dbReference type="Gene3D" id="1.20.1440.80">
    <property type="entry name" value="Gap junction channel protein cysteine-rich domain"/>
    <property type="match status" value="1"/>
</dbReference>
<accession>A0A7D9L902</accession>
<gene>
    <name evidence="4" type="ORF">PACLA_8A026885</name>
</gene>
<organism evidence="4 5">
    <name type="scientific">Paramuricea clavata</name>
    <name type="common">Red gorgonian</name>
    <name type="synonym">Violescent sea-whip</name>
    <dbReference type="NCBI Taxonomy" id="317549"/>
    <lineage>
        <taxon>Eukaryota</taxon>
        <taxon>Metazoa</taxon>
        <taxon>Cnidaria</taxon>
        <taxon>Anthozoa</taxon>
        <taxon>Octocorallia</taxon>
        <taxon>Malacalcyonacea</taxon>
        <taxon>Plexauridae</taxon>
        <taxon>Paramuricea</taxon>
    </lineage>
</organism>
<sequence length="623" mass="73246">MLEKLFQYIPRKSYNNFGNVVVLLFFLCGVFIIPIANDFDAKTNIRCSPIPKEISSSQNFVHITCFSKYEEEYHWKIPFGVLVAFNFAIVLTFFILYASWAKSRVARWDIVPNKEDRNEGMAETKNGILLFHIYILHLLFTRFFLLLLFAFAIFYSINFPSNFSCPWRSPLNTIPCVNNMATKKITLAKAVALIDVIFASLALAEVIFIFRWKRSDDEFCLVEDMEFCSVYILQRRENIGSIIRNIRNSPTVNTNFFVKLIIHVNRNKERHEMYDVHLDKLQEQIENIEDIFKPTNNQNNAPRLILIVGRPGIGKTELTKRIQQEWKKKKVTFWKGKLVIRLAFRKFNHENNKRHNLLTLFAHGDGVTPTARGQIFQDLYEFINLNQEKVIVVFDGLDELDVDLEKCWQEKEITQNDPKLTMSIFSLYVKLIRGNFLPNVTIVTTTRRTEDELYQQLNNFDKKLEILGFTESEIKEFVVKFSENNDELNTKTKQKKKGYMFEAKLPSNVIQLADIAKAELDQRKLEFELREDRVHLENCGLLVKIDDEFRNRYSFLHLTIQEYLAALHIFFRSRNNINCISEFLKTKVNEPRWHLVIQFLAGLIGHEIKKCRNNDLITEKRAL</sequence>
<keyword evidence="3" id="KW-0677">Repeat</keyword>
<evidence type="ECO:0000256" key="3">
    <source>
        <dbReference type="ARBA" id="ARBA00022737"/>
    </source>
</evidence>
<dbReference type="SUPFAM" id="SSF52540">
    <property type="entry name" value="P-loop containing nucleoside triphosphate hydrolases"/>
    <property type="match status" value="1"/>
</dbReference>
<protein>
    <submittedName>
        <fullName evidence="4">Uncharacterized protein</fullName>
    </submittedName>
</protein>
<dbReference type="PROSITE" id="PS50837">
    <property type="entry name" value="NACHT"/>
    <property type="match status" value="1"/>
</dbReference>
<evidence type="ECO:0000313" key="4">
    <source>
        <dbReference type="EMBL" id="CAB4028214.1"/>
    </source>
</evidence>
<dbReference type="GO" id="GO:0005737">
    <property type="term" value="C:cytoplasm"/>
    <property type="evidence" value="ECO:0007669"/>
    <property type="project" value="UniProtKB-SubCell"/>
</dbReference>
<keyword evidence="5" id="KW-1185">Reference proteome</keyword>
<name>A0A7D9L902_PARCT</name>
<dbReference type="InterPro" id="IPR038359">
    <property type="entry name" value="Connexin_N_sf"/>
</dbReference>